<evidence type="ECO:0000259" key="2">
    <source>
        <dbReference type="Pfam" id="PF04773"/>
    </source>
</evidence>
<keyword evidence="1" id="KW-0732">Signal</keyword>
<dbReference type="Proteomes" id="UP000184339">
    <property type="component" value="Unassembled WGS sequence"/>
</dbReference>
<keyword evidence="4" id="KW-1185">Reference proteome</keyword>
<dbReference type="EMBL" id="FRCX01000013">
    <property type="protein sequence ID" value="SHN41952.1"/>
    <property type="molecule type" value="Genomic_DNA"/>
</dbReference>
<dbReference type="InterPro" id="IPR006860">
    <property type="entry name" value="FecR"/>
</dbReference>
<dbReference type="OrthoDB" id="369729at2"/>
<evidence type="ECO:0000313" key="3">
    <source>
        <dbReference type="EMBL" id="SHN41952.1"/>
    </source>
</evidence>
<sequence length="222" mass="23329">MGMRYVLAALLLWVGSLAHAAQVAGVVVQVSGAMSARSPAGVVKALQAKSEVESGDTLVTSAGAYALVRFIDNSELALKPGTTVVIDQFSFDADKPEADRAAYTLVKGGLRSMTGLLGKRNKDKFAMKTPSATIGIRGTTFFLEYLTGKGDADPSPGLEPGLHVHVSAGGISIVNSAGEFRYDPGQFGFIKNDKTRPVKMFTNPGMKFTPPASFGDVDTLTP</sequence>
<organism evidence="3 4">
    <name type="scientific">Duganella sacchari</name>
    <dbReference type="NCBI Taxonomy" id="551987"/>
    <lineage>
        <taxon>Bacteria</taxon>
        <taxon>Pseudomonadati</taxon>
        <taxon>Pseudomonadota</taxon>
        <taxon>Betaproteobacteria</taxon>
        <taxon>Burkholderiales</taxon>
        <taxon>Oxalobacteraceae</taxon>
        <taxon>Telluria group</taxon>
        <taxon>Duganella</taxon>
    </lineage>
</organism>
<reference evidence="4" key="1">
    <citation type="submission" date="2016-11" db="EMBL/GenBank/DDBJ databases">
        <authorList>
            <person name="Varghese N."/>
            <person name="Submissions S."/>
        </authorList>
    </citation>
    <scope>NUCLEOTIDE SEQUENCE [LARGE SCALE GENOMIC DNA]</scope>
    <source>
        <strain evidence="4">Sac-22</strain>
    </source>
</reference>
<dbReference type="Pfam" id="PF04773">
    <property type="entry name" value="FecR"/>
    <property type="match status" value="1"/>
</dbReference>
<dbReference type="Gene3D" id="2.60.120.1440">
    <property type="match status" value="1"/>
</dbReference>
<name>A0A1M7R724_9BURK</name>
<feature type="signal peptide" evidence="1">
    <location>
        <begin position="1"/>
        <end position="20"/>
    </location>
</feature>
<feature type="domain" description="FecR protein" evidence="2">
    <location>
        <begin position="56"/>
        <end position="144"/>
    </location>
</feature>
<evidence type="ECO:0000256" key="1">
    <source>
        <dbReference type="SAM" id="SignalP"/>
    </source>
</evidence>
<dbReference type="PANTHER" id="PTHR38731">
    <property type="entry name" value="LIPL45-RELATED LIPOPROTEIN-RELATED"/>
    <property type="match status" value="1"/>
</dbReference>
<evidence type="ECO:0000313" key="4">
    <source>
        <dbReference type="Proteomes" id="UP000184339"/>
    </source>
</evidence>
<dbReference type="AlphaFoldDB" id="A0A1M7R724"/>
<dbReference type="STRING" id="551987.SAMN05192549_11391"/>
<proteinExistence type="predicted"/>
<feature type="chain" id="PRO_5012975027" evidence="1">
    <location>
        <begin position="21"/>
        <end position="222"/>
    </location>
</feature>
<dbReference type="PANTHER" id="PTHR38731:SF1">
    <property type="entry name" value="FECR PROTEIN DOMAIN-CONTAINING PROTEIN"/>
    <property type="match status" value="1"/>
</dbReference>
<gene>
    <name evidence="3" type="ORF">SAMN05192549_11391</name>
</gene>
<accession>A0A1M7R724</accession>
<protein>
    <submittedName>
        <fullName evidence="3">FecR protein</fullName>
    </submittedName>
</protein>